<organism evidence="2 3">
    <name type="scientific">Phytohabitans rumicis</name>
    <dbReference type="NCBI Taxonomy" id="1076125"/>
    <lineage>
        <taxon>Bacteria</taxon>
        <taxon>Bacillati</taxon>
        <taxon>Actinomycetota</taxon>
        <taxon>Actinomycetes</taxon>
        <taxon>Micromonosporales</taxon>
        <taxon>Micromonosporaceae</taxon>
    </lineage>
</organism>
<evidence type="ECO:0000313" key="3">
    <source>
        <dbReference type="Proteomes" id="UP000482960"/>
    </source>
</evidence>
<feature type="region of interest" description="Disordered" evidence="1">
    <location>
        <begin position="55"/>
        <end position="105"/>
    </location>
</feature>
<keyword evidence="3" id="KW-1185">Reference proteome</keyword>
<accession>A0A6V8L4W1</accession>
<feature type="region of interest" description="Disordered" evidence="1">
    <location>
        <begin position="120"/>
        <end position="154"/>
    </location>
</feature>
<evidence type="ECO:0000256" key="1">
    <source>
        <dbReference type="SAM" id="MobiDB-lite"/>
    </source>
</evidence>
<proteinExistence type="predicted"/>
<reference evidence="2 3" key="1">
    <citation type="submission" date="2020-03" db="EMBL/GenBank/DDBJ databases">
        <title>Whole genome shotgun sequence of Phytohabitans rumicis NBRC 108638.</title>
        <authorList>
            <person name="Komaki H."/>
            <person name="Tamura T."/>
        </authorList>
    </citation>
    <scope>NUCLEOTIDE SEQUENCE [LARGE SCALE GENOMIC DNA]</scope>
    <source>
        <strain evidence="2 3">NBRC 108638</strain>
    </source>
</reference>
<dbReference type="AlphaFoldDB" id="A0A6V8L4W1"/>
<feature type="compositionally biased region" description="Polar residues" evidence="1">
    <location>
        <begin position="79"/>
        <end position="97"/>
    </location>
</feature>
<feature type="region of interest" description="Disordered" evidence="1">
    <location>
        <begin position="1"/>
        <end position="40"/>
    </location>
</feature>
<dbReference type="EMBL" id="BLPG01000001">
    <property type="protein sequence ID" value="GFJ92302.1"/>
    <property type="molecule type" value="Genomic_DNA"/>
</dbReference>
<comment type="caution">
    <text evidence="2">The sequence shown here is derived from an EMBL/GenBank/DDBJ whole genome shotgun (WGS) entry which is preliminary data.</text>
</comment>
<dbReference type="Proteomes" id="UP000482960">
    <property type="component" value="Unassembled WGS sequence"/>
</dbReference>
<evidence type="ECO:0000313" key="2">
    <source>
        <dbReference type="EMBL" id="GFJ92302.1"/>
    </source>
</evidence>
<gene>
    <name evidence="2" type="ORF">Prum_059440</name>
</gene>
<reference evidence="2 3" key="2">
    <citation type="submission" date="2020-03" db="EMBL/GenBank/DDBJ databases">
        <authorList>
            <person name="Ichikawa N."/>
            <person name="Kimura A."/>
            <person name="Kitahashi Y."/>
            <person name="Uohara A."/>
        </authorList>
    </citation>
    <scope>NUCLEOTIDE SEQUENCE [LARGE SCALE GENOMIC DNA]</scope>
    <source>
        <strain evidence="2 3">NBRC 108638</strain>
    </source>
</reference>
<name>A0A6V8L4W1_9ACTN</name>
<protein>
    <submittedName>
        <fullName evidence="2">Uncharacterized protein</fullName>
    </submittedName>
</protein>
<feature type="compositionally biased region" description="Low complexity" evidence="1">
    <location>
        <begin position="55"/>
        <end position="72"/>
    </location>
</feature>
<sequence>MTDRTTSGPVTKMRPAPPITTMSVSAGPYAAPPAAGPSTTEICGTRPEARTIAANTWPTASSATTPSASRAPPECHRPSTGTRSRTAASIASTTWRQPSLPIAPPIRAPSLAYATAGVPSISPRAQSTPESSRGIISRSEPASKRPRSRSSGSR</sequence>